<protein>
    <recommendedName>
        <fullName evidence="6">Cleavage stimulation factor 50 kDa subunit</fullName>
    </recommendedName>
</protein>
<dbReference type="PANTHER" id="PTHR44133:SF2">
    <property type="entry name" value="CLEAVAGE STIMULATION FACTOR SUBUNIT 1"/>
    <property type="match status" value="1"/>
</dbReference>
<dbReference type="Gene3D" id="2.130.10.10">
    <property type="entry name" value="YVTN repeat-like/Quinoprotein amine dehydrogenase"/>
    <property type="match status" value="3"/>
</dbReference>
<evidence type="ECO:0000313" key="9">
    <source>
        <dbReference type="EMBL" id="KAK6639910.1"/>
    </source>
</evidence>
<dbReference type="InterPro" id="IPR001680">
    <property type="entry name" value="WD40_rpt"/>
</dbReference>
<reference evidence="9 10" key="1">
    <citation type="submission" date="2023-10" db="EMBL/GenBank/DDBJ databases">
        <title>Genomes of two closely related lineages of the louse Polyplax serrata with different host specificities.</title>
        <authorList>
            <person name="Martinu J."/>
            <person name="Tarabai H."/>
            <person name="Stefka J."/>
            <person name="Hypsa V."/>
        </authorList>
    </citation>
    <scope>NUCLEOTIDE SEQUENCE [LARGE SCALE GENOMIC DNA]</scope>
    <source>
        <strain evidence="9">HR10_N</strain>
    </source>
</reference>
<keyword evidence="3" id="KW-0507">mRNA processing</keyword>
<dbReference type="CDD" id="cd00200">
    <property type="entry name" value="WD40"/>
    <property type="match status" value="1"/>
</dbReference>
<dbReference type="InterPro" id="IPR044633">
    <property type="entry name" value="CstF1-like"/>
</dbReference>
<name>A0AAN8P6P8_POLSC</name>
<feature type="domain" description="Cleavage stimulation factor subunit 1 dimerisation" evidence="8">
    <location>
        <begin position="14"/>
        <end position="69"/>
    </location>
</feature>
<dbReference type="InterPro" id="IPR036322">
    <property type="entry name" value="WD40_repeat_dom_sf"/>
</dbReference>
<dbReference type="Gene3D" id="1.20.960.50">
    <property type="entry name" value="Cleavage stimulation factor subunit 1, dimerisation domain"/>
    <property type="match status" value="1"/>
</dbReference>
<dbReference type="PROSITE" id="PS50294">
    <property type="entry name" value="WD_REPEATS_REGION"/>
    <property type="match status" value="4"/>
</dbReference>
<dbReference type="SUPFAM" id="SSF50978">
    <property type="entry name" value="WD40 repeat-like"/>
    <property type="match status" value="1"/>
</dbReference>
<gene>
    <name evidence="9" type="ORF">RUM43_008186</name>
</gene>
<evidence type="ECO:0000259" key="8">
    <source>
        <dbReference type="Pfam" id="PF16699"/>
    </source>
</evidence>
<dbReference type="InterPro" id="IPR015943">
    <property type="entry name" value="WD40/YVTN_repeat-like_dom_sf"/>
</dbReference>
<sequence length="451" mass="50538">MPDVEKPPELNDENVIKRRELLYRLMISQLFYDGHQNIAVSLTSAVQPDPPCPPSDRLFNLVSEGLKYEKEMQPKKDSRTGLYQDTLLGPGLDLEFDTDIQTNAPEPALYVTAYVTSHKAPCRACAFSNDGQLIATGSADTSIKILDVDRMVAKAYDERAATTQQKENYETHPVIRTLYDHLDEVTCLEFHPKEAILVSGSRDNTVKLFDYSKSSVKKAYKVLQVPTSALPKVSNLSDAEQVKCMSLHPTGDYLVVGTNHFVVRVYDLTTAQCYVCNFPSHQHTKALTSVRYSNDGRQYVTASRDGSIKVWDGVSNRCVNTFQKAHDGSDVCSVEFSRNSKYILSSGKDSLVKLWELTTSRCLIAYTGAGTTGKQEHRAQAVFNHTEDYVMFPDEATTSLCAWNARNASRRQLLSLGHNGPVRMIMHSPTGPAFVSCSDDHRARFWQRRTK</sequence>
<dbReference type="Pfam" id="PF00400">
    <property type="entry name" value="WD40"/>
    <property type="match status" value="6"/>
</dbReference>
<dbReference type="PROSITE" id="PS50082">
    <property type="entry name" value="WD_REPEATS_2"/>
    <property type="match status" value="5"/>
</dbReference>
<dbReference type="GO" id="GO:0003723">
    <property type="term" value="F:RNA binding"/>
    <property type="evidence" value="ECO:0007669"/>
    <property type="project" value="TreeGrafter"/>
</dbReference>
<dbReference type="FunFam" id="1.20.960.50:FF:000001">
    <property type="entry name" value="Cleavage stimulation factor subunit 1"/>
    <property type="match status" value="1"/>
</dbReference>
<keyword evidence="4" id="KW-0677">Repeat</keyword>
<dbReference type="PROSITE" id="PS00678">
    <property type="entry name" value="WD_REPEATS_1"/>
    <property type="match status" value="1"/>
</dbReference>
<evidence type="ECO:0000256" key="5">
    <source>
        <dbReference type="ARBA" id="ARBA00023242"/>
    </source>
</evidence>
<dbReference type="SMART" id="SM00320">
    <property type="entry name" value="WD40"/>
    <property type="match status" value="6"/>
</dbReference>
<feature type="repeat" description="WD" evidence="7">
    <location>
        <begin position="280"/>
        <end position="321"/>
    </location>
</feature>
<dbReference type="EMBL" id="JAWJWE010000003">
    <property type="protein sequence ID" value="KAK6639910.1"/>
    <property type="molecule type" value="Genomic_DNA"/>
</dbReference>
<proteinExistence type="predicted"/>
<feature type="repeat" description="WD" evidence="7">
    <location>
        <begin position="415"/>
        <end position="451"/>
    </location>
</feature>
<dbReference type="Pfam" id="PF16699">
    <property type="entry name" value="CSTF1_dimer"/>
    <property type="match status" value="1"/>
</dbReference>
<keyword evidence="5" id="KW-0539">Nucleus</keyword>
<dbReference type="FunFam" id="2.130.10.10:FF:000089">
    <property type="entry name" value="Cleavage stimulation factor subunit 1"/>
    <property type="match status" value="1"/>
</dbReference>
<comment type="caution">
    <text evidence="9">The sequence shown here is derived from an EMBL/GenBank/DDBJ whole genome shotgun (WGS) entry which is preliminary data.</text>
</comment>
<dbReference type="GO" id="GO:0005848">
    <property type="term" value="C:mRNA cleavage stimulating factor complex"/>
    <property type="evidence" value="ECO:0007669"/>
    <property type="project" value="InterPro"/>
</dbReference>
<evidence type="ECO:0000256" key="7">
    <source>
        <dbReference type="PROSITE-ProRule" id="PRU00221"/>
    </source>
</evidence>
<evidence type="ECO:0000313" key="10">
    <source>
        <dbReference type="Proteomes" id="UP001372834"/>
    </source>
</evidence>
<evidence type="ECO:0000256" key="1">
    <source>
        <dbReference type="ARBA" id="ARBA00004123"/>
    </source>
</evidence>
<dbReference type="InterPro" id="IPR032028">
    <property type="entry name" value="CSTF1_dimer"/>
</dbReference>
<dbReference type="InterPro" id="IPR038184">
    <property type="entry name" value="CSTF1_dimer_sf"/>
</dbReference>
<dbReference type="PANTHER" id="PTHR44133">
    <property type="entry name" value="CLEAVAGE STIMULATION FACTOR SUBUNIT 1"/>
    <property type="match status" value="1"/>
</dbReference>
<evidence type="ECO:0000256" key="3">
    <source>
        <dbReference type="ARBA" id="ARBA00022664"/>
    </source>
</evidence>
<evidence type="ECO:0000256" key="6">
    <source>
        <dbReference type="ARBA" id="ARBA00029851"/>
    </source>
</evidence>
<dbReference type="PRINTS" id="PR00320">
    <property type="entry name" value="GPROTEINBRPT"/>
</dbReference>
<dbReference type="InterPro" id="IPR020472">
    <property type="entry name" value="WD40_PAC1"/>
</dbReference>
<organism evidence="9 10">
    <name type="scientific">Polyplax serrata</name>
    <name type="common">Common mouse louse</name>
    <dbReference type="NCBI Taxonomy" id="468196"/>
    <lineage>
        <taxon>Eukaryota</taxon>
        <taxon>Metazoa</taxon>
        <taxon>Ecdysozoa</taxon>
        <taxon>Arthropoda</taxon>
        <taxon>Hexapoda</taxon>
        <taxon>Insecta</taxon>
        <taxon>Pterygota</taxon>
        <taxon>Neoptera</taxon>
        <taxon>Paraneoptera</taxon>
        <taxon>Psocodea</taxon>
        <taxon>Troctomorpha</taxon>
        <taxon>Phthiraptera</taxon>
        <taxon>Anoplura</taxon>
        <taxon>Polyplacidae</taxon>
        <taxon>Polyplax</taxon>
    </lineage>
</organism>
<feature type="repeat" description="WD" evidence="7">
    <location>
        <begin position="115"/>
        <end position="149"/>
    </location>
</feature>
<dbReference type="Proteomes" id="UP001372834">
    <property type="component" value="Unassembled WGS sequence"/>
</dbReference>
<feature type="repeat" description="WD" evidence="7">
    <location>
        <begin position="331"/>
        <end position="365"/>
    </location>
</feature>
<dbReference type="InterPro" id="IPR019775">
    <property type="entry name" value="WD40_repeat_CS"/>
</dbReference>
<comment type="subcellular location">
    <subcellularLocation>
        <location evidence="1">Nucleus</location>
    </subcellularLocation>
</comment>
<accession>A0AAN8P6P8</accession>
<evidence type="ECO:0000256" key="4">
    <source>
        <dbReference type="ARBA" id="ARBA00022737"/>
    </source>
</evidence>
<evidence type="ECO:0000256" key="2">
    <source>
        <dbReference type="ARBA" id="ARBA00022574"/>
    </source>
</evidence>
<dbReference type="AlphaFoldDB" id="A0AAN8P6P8"/>
<keyword evidence="2 7" id="KW-0853">WD repeat</keyword>
<dbReference type="GO" id="GO:0031124">
    <property type="term" value="P:mRNA 3'-end processing"/>
    <property type="evidence" value="ECO:0007669"/>
    <property type="project" value="InterPro"/>
</dbReference>
<feature type="repeat" description="WD" evidence="7">
    <location>
        <begin position="178"/>
        <end position="219"/>
    </location>
</feature>